<dbReference type="KEGG" id="sapi:SAPIS_v1c06500"/>
<dbReference type="EMBL" id="CP006682">
    <property type="protein sequence ID" value="AHB36495.1"/>
    <property type="molecule type" value="Genomic_DNA"/>
</dbReference>
<dbReference type="SUPFAM" id="SSF46689">
    <property type="entry name" value="Homeodomain-like"/>
    <property type="match status" value="1"/>
</dbReference>
<dbReference type="PATRIC" id="fig|1276258.3.peg.663"/>
<dbReference type="Gene3D" id="1.10.10.10">
    <property type="entry name" value="Winged helix-like DNA-binding domain superfamily/Winged helix DNA-binding domain"/>
    <property type="match status" value="1"/>
</dbReference>
<proteinExistence type="predicted"/>
<sequence>MLSIYEQLENLSRQTKKTTFKLIATKLIEMYSSGVFKTQDEISRDCYVAKSTVTKFAQSIKCSGYRELIVLMKVEYQKTSSKKKLKSVEQDRKDFINNSIIKWVYEDVDFVKSFKEDLKYIKSVNIVPSFQSMESANFLAQVLLNSNIYSQIIDVSKQNYLIKKLNVFDNSINLIILTGRDNETLLKFIKKNYLYFSQNINYIISTLNQIEKLNYLPQKSHKIITFEGDNSGFFYRHIALTQLFFYIYEIL</sequence>
<dbReference type="eggNOG" id="COG1737">
    <property type="taxonomic scope" value="Bacteria"/>
</dbReference>
<organism evidence="1 2">
    <name type="scientific">Spiroplasma apis B31</name>
    <dbReference type="NCBI Taxonomy" id="1276258"/>
    <lineage>
        <taxon>Bacteria</taxon>
        <taxon>Bacillati</taxon>
        <taxon>Mycoplasmatota</taxon>
        <taxon>Mollicutes</taxon>
        <taxon>Entomoplasmatales</taxon>
        <taxon>Spiroplasmataceae</taxon>
        <taxon>Spiroplasma</taxon>
    </lineage>
</organism>
<evidence type="ECO:0008006" key="3">
    <source>
        <dbReference type="Google" id="ProtNLM"/>
    </source>
</evidence>
<dbReference type="InterPro" id="IPR036388">
    <property type="entry name" value="WH-like_DNA-bd_sf"/>
</dbReference>
<keyword evidence="2" id="KW-1185">Reference proteome</keyword>
<accession>V5RL26</accession>
<gene>
    <name evidence="1" type="ORF">SAPIS_v1c06500</name>
</gene>
<dbReference type="OrthoDB" id="388934at2"/>
<protein>
    <recommendedName>
        <fullName evidence="3">HTH rpiR-type domain-containing protein</fullName>
    </recommendedName>
</protein>
<dbReference type="InterPro" id="IPR009057">
    <property type="entry name" value="Homeodomain-like_sf"/>
</dbReference>
<dbReference type="STRING" id="1276258.SAPIS_v1c06500"/>
<name>V5RL26_SPIAP</name>
<dbReference type="Proteomes" id="UP000018550">
    <property type="component" value="Chromosome"/>
</dbReference>
<reference evidence="1 2" key="1">
    <citation type="journal article" date="2014" name="Genome Announc.">
        <title>Complete Genome Sequence of Spiroplasma apis B31T (ATCC 33834), a Bacterium Associated with May Disease of Honeybees (Apis mellifera).</title>
        <authorList>
            <person name="Ku C."/>
            <person name="Lo W.S."/>
            <person name="Chen L.L."/>
            <person name="Kuo C.H."/>
        </authorList>
    </citation>
    <scope>NUCLEOTIDE SEQUENCE [LARGE SCALE GENOMIC DNA]</scope>
    <source>
        <strain evidence="1">B31</strain>
    </source>
</reference>
<dbReference type="AlphaFoldDB" id="V5RL26"/>
<dbReference type="RefSeq" id="WP_023789637.1">
    <property type="nucleotide sequence ID" value="NC_022998.1"/>
</dbReference>
<evidence type="ECO:0000313" key="2">
    <source>
        <dbReference type="Proteomes" id="UP000018550"/>
    </source>
</evidence>
<dbReference type="HOGENOM" id="CLU_096776_0_0_14"/>
<evidence type="ECO:0000313" key="1">
    <source>
        <dbReference type="EMBL" id="AHB36495.1"/>
    </source>
</evidence>